<keyword evidence="11" id="KW-1185">Reference proteome</keyword>
<proteinExistence type="inferred from homology"/>
<evidence type="ECO:0000256" key="9">
    <source>
        <dbReference type="SAM" id="SignalP"/>
    </source>
</evidence>
<dbReference type="SUPFAM" id="SSF56954">
    <property type="entry name" value="Outer membrane efflux proteins (OEP)"/>
    <property type="match status" value="1"/>
</dbReference>
<dbReference type="Proteomes" id="UP001193680">
    <property type="component" value="Unassembled WGS sequence"/>
</dbReference>
<keyword evidence="4" id="KW-1134">Transmembrane beta strand</keyword>
<reference evidence="10 11" key="2">
    <citation type="submission" date="2020-11" db="EMBL/GenBank/DDBJ databases">
        <title>Sulfur oxidizing isolate from Hospital Hole Sinkhole.</title>
        <authorList>
            <person name="Scott K.M."/>
        </authorList>
    </citation>
    <scope>NUCLEOTIDE SEQUENCE [LARGE SCALE GENOMIC DNA]</scope>
    <source>
        <strain evidence="10 11">HH1</strain>
    </source>
</reference>
<evidence type="ECO:0000256" key="4">
    <source>
        <dbReference type="ARBA" id="ARBA00022452"/>
    </source>
</evidence>
<keyword evidence="7" id="KW-0998">Cell outer membrane</keyword>
<keyword evidence="9" id="KW-0732">Signal</keyword>
<evidence type="ECO:0000256" key="6">
    <source>
        <dbReference type="ARBA" id="ARBA00023136"/>
    </source>
</evidence>
<keyword evidence="3" id="KW-0813">Transport</keyword>
<dbReference type="PANTHER" id="PTHR30026:SF20">
    <property type="entry name" value="OUTER MEMBRANE PROTEIN TOLC"/>
    <property type="match status" value="1"/>
</dbReference>
<dbReference type="InterPro" id="IPR051906">
    <property type="entry name" value="TolC-like"/>
</dbReference>
<keyword evidence="8" id="KW-0175">Coiled coil</keyword>
<evidence type="ECO:0000256" key="3">
    <source>
        <dbReference type="ARBA" id="ARBA00022448"/>
    </source>
</evidence>
<comment type="subcellular location">
    <subcellularLocation>
        <location evidence="1">Cell outer membrane</location>
    </subcellularLocation>
</comment>
<dbReference type="Gene3D" id="1.20.1600.10">
    <property type="entry name" value="Outer membrane efflux proteins (OEP)"/>
    <property type="match status" value="1"/>
</dbReference>
<feature type="signal peptide" evidence="9">
    <location>
        <begin position="1"/>
        <end position="21"/>
    </location>
</feature>
<evidence type="ECO:0000256" key="7">
    <source>
        <dbReference type="ARBA" id="ARBA00023237"/>
    </source>
</evidence>
<accession>A0ABS0BWS9</accession>
<name>A0ABS0BWS9_9GAMM</name>
<dbReference type="RefSeq" id="WP_185978408.1">
    <property type="nucleotide sequence ID" value="NZ_JACBGI020000014.1"/>
</dbReference>
<evidence type="ECO:0000256" key="5">
    <source>
        <dbReference type="ARBA" id="ARBA00022692"/>
    </source>
</evidence>
<evidence type="ECO:0000256" key="2">
    <source>
        <dbReference type="ARBA" id="ARBA00007613"/>
    </source>
</evidence>
<dbReference type="PANTHER" id="PTHR30026">
    <property type="entry name" value="OUTER MEMBRANE PROTEIN TOLC"/>
    <property type="match status" value="1"/>
</dbReference>
<evidence type="ECO:0000313" key="11">
    <source>
        <dbReference type="Proteomes" id="UP001193680"/>
    </source>
</evidence>
<keyword evidence="6" id="KW-0472">Membrane</keyword>
<organism evidence="10 11">
    <name type="scientific">Thiomicrorhabdus heinhorstiae</name>
    <dbReference type="NCBI Taxonomy" id="2748010"/>
    <lineage>
        <taxon>Bacteria</taxon>
        <taxon>Pseudomonadati</taxon>
        <taxon>Pseudomonadota</taxon>
        <taxon>Gammaproteobacteria</taxon>
        <taxon>Thiotrichales</taxon>
        <taxon>Piscirickettsiaceae</taxon>
        <taxon>Thiomicrorhabdus</taxon>
    </lineage>
</organism>
<feature type="coiled-coil region" evidence="8">
    <location>
        <begin position="338"/>
        <end position="376"/>
    </location>
</feature>
<evidence type="ECO:0000256" key="8">
    <source>
        <dbReference type="SAM" id="Coils"/>
    </source>
</evidence>
<dbReference type="EMBL" id="JACBGI020000014">
    <property type="protein sequence ID" value="MBF6058263.1"/>
    <property type="molecule type" value="Genomic_DNA"/>
</dbReference>
<feature type="chain" id="PRO_5046580001" evidence="9">
    <location>
        <begin position="22"/>
        <end position="450"/>
    </location>
</feature>
<protein>
    <submittedName>
        <fullName evidence="10">TolC family protein</fullName>
    </submittedName>
</protein>
<comment type="similarity">
    <text evidence="2">Belongs to the outer membrane factor (OMF) (TC 1.B.17) family.</text>
</comment>
<sequence>MSKSWFRVVLPLLITGGIANGLVPAVAGAEEASQDQAVTAQPVKVALPNPLTLEYLLNDFTISGPELALQKARIAQLQAETLLSNNAFQADLQARLGRREFAEEDQPHNLLALHIGKVLYDFGRESLRQEAIAGQLSAEQSLTASVEERQKLDVMQAYFNVLLADFQFRIDNEAMAVEYVSYDKAKDFHDVGQVSDVDLLAAENRYQTILLSRSRAEQKQLQTRIQLANVIGAPNARPDELKMPDLALYLQRDAKDLELTALQGVVIQQNPQLVALNAKIQAQQSAIASAAKSGMPTIRGDAWVGSLSSYPEIREGRWRADLTLNVPIMDGGLSDLAKAQAQAKLAEYEALYQQLAQQLREQVADLYFQIKLLETEKKKHQTFGDYADLYLDYSRALYENEVSTDFGDAMVRLSQANYDMVAWRFKQALLWAQLDYLSGKPLMNLKGSQG</sequence>
<evidence type="ECO:0000313" key="10">
    <source>
        <dbReference type="EMBL" id="MBF6058263.1"/>
    </source>
</evidence>
<reference evidence="10 11" key="1">
    <citation type="submission" date="2020-06" db="EMBL/GenBank/DDBJ databases">
        <authorList>
            <person name="Scott K."/>
        </authorList>
    </citation>
    <scope>NUCLEOTIDE SEQUENCE [LARGE SCALE GENOMIC DNA]</scope>
    <source>
        <strain evidence="10 11">HH1</strain>
    </source>
</reference>
<gene>
    <name evidence="10" type="ORF">H8792_007905</name>
</gene>
<dbReference type="Pfam" id="PF02321">
    <property type="entry name" value="OEP"/>
    <property type="match status" value="1"/>
</dbReference>
<evidence type="ECO:0000256" key="1">
    <source>
        <dbReference type="ARBA" id="ARBA00004442"/>
    </source>
</evidence>
<comment type="caution">
    <text evidence="10">The sequence shown here is derived from an EMBL/GenBank/DDBJ whole genome shotgun (WGS) entry which is preliminary data.</text>
</comment>
<keyword evidence="5" id="KW-0812">Transmembrane</keyword>
<dbReference type="InterPro" id="IPR003423">
    <property type="entry name" value="OMP_efflux"/>
</dbReference>